<organism evidence="2 3">
    <name type="scientific">Nonomuraea monospora</name>
    <dbReference type="NCBI Taxonomy" id="568818"/>
    <lineage>
        <taxon>Bacteria</taxon>
        <taxon>Bacillati</taxon>
        <taxon>Actinomycetota</taxon>
        <taxon>Actinomycetes</taxon>
        <taxon>Streptosporangiales</taxon>
        <taxon>Streptosporangiaceae</taxon>
        <taxon>Nonomuraea</taxon>
    </lineage>
</organism>
<comment type="caution">
    <text evidence="2">The sequence shown here is derived from an EMBL/GenBank/DDBJ whole genome shotgun (WGS) entry which is preliminary data.</text>
</comment>
<protein>
    <recommendedName>
        <fullName evidence="4">Secreted protein</fullName>
    </recommendedName>
</protein>
<keyword evidence="1" id="KW-0732">Signal</keyword>
<accession>A0ABN3CMP4</accession>
<gene>
    <name evidence="2" type="ORF">GCM10009850_061200</name>
</gene>
<evidence type="ECO:0008006" key="4">
    <source>
        <dbReference type="Google" id="ProtNLM"/>
    </source>
</evidence>
<feature type="signal peptide" evidence="1">
    <location>
        <begin position="1"/>
        <end position="22"/>
    </location>
</feature>
<proteinExistence type="predicted"/>
<keyword evidence="3" id="KW-1185">Reference proteome</keyword>
<evidence type="ECO:0000313" key="3">
    <source>
        <dbReference type="Proteomes" id="UP001499843"/>
    </source>
</evidence>
<evidence type="ECO:0000256" key="1">
    <source>
        <dbReference type="SAM" id="SignalP"/>
    </source>
</evidence>
<evidence type="ECO:0000313" key="2">
    <source>
        <dbReference type="EMBL" id="GAA2210661.1"/>
    </source>
</evidence>
<dbReference type="Proteomes" id="UP001499843">
    <property type="component" value="Unassembled WGS sequence"/>
</dbReference>
<reference evidence="2 3" key="1">
    <citation type="journal article" date="2019" name="Int. J. Syst. Evol. Microbiol.">
        <title>The Global Catalogue of Microorganisms (GCM) 10K type strain sequencing project: providing services to taxonomists for standard genome sequencing and annotation.</title>
        <authorList>
            <consortium name="The Broad Institute Genomics Platform"/>
            <consortium name="The Broad Institute Genome Sequencing Center for Infectious Disease"/>
            <person name="Wu L."/>
            <person name="Ma J."/>
        </authorList>
    </citation>
    <scope>NUCLEOTIDE SEQUENCE [LARGE SCALE GENOMIC DNA]</scope>
    <source>
        <strain evidence="2 3">JCM 16114</strain>
    </source>
</reference>
<dbReference type="EMBL" id="BAAAQX010000017">
    <property type="protein sequence ID" value="GAA2210661.1"/>
    <property type="molecule type" value="Genomic_DNA"/>
</dbReference>
<sequence length="177" mass="18167">MAFRNRVLAATATVAAAGAILAGGPAGGASATSAMGAQNISTLMTVCTKDTIRNFNACTPFQRSVLLNPGQSKTFVVEGLSNPAAPKGGMKGIVSWEVSMDAVGNARVRYRDDGFFTLLFDSPGNRTVGDTVVPASALTNVTLPTSGAAVFRQAAVTDTTLFSGSRTDFTLSARIGL</sequence>
<feature type="chain" id="PRO_5046533042" description="Secreted protein" evidence="1">
    <location>
        <begin position="23"/>
        <end position="177"/>
    </location>
</feature>
<name>A0ABN3CMP4_9ACTN</name>
<dbReference type="RefSeq" id="WP_344481818.1">
    <property type="nucleotide sequence ID" value="NZ_BAAAQX010000017.1"/>
</dbReference>